<keyword evidence="4" id="KW-1185">Reference proteome</keyword>
<reference evidence="3 4" key="1">
    <citation type="submission" date="2019-07" db="EMBL/GenBank/DDBJ databases">
        <title>Whole genome shotgun sequence of Lactobacillus zymae NBRC 107157.</title>
        <authorList>
            <person name="Hosoyama A."/>
            <person name="Uohara A."/>
            <person name="Ohji S."/>
            <person name="Ichikawa N."/>
        </authorList>
    </citation>
    <scope>NUCLEOTIDE SEQUENCE [LARGE SCALE GENOMIC DNA]</scope>
    <source>
        <strain evidence="3 4">NBRC 107157</strain>
    </source>
</reference>
<dbReference type="InterPro" id="IPR036505">
    <property type="entry name" value="Amidase/PGRP_sf"/>
</dbReference>
<feature type="domain" description="N-acetylmuramoyl-L-alanine amidase" evidence="2">
    <location>
        <begin position="55"/>
        <end position="189"/>
    </location>
</feature>
<sequence>MMKTWQHWVVRGTALVAGCFGLWLGTTTVASANTINDYIASQNYGTPTITKNIWSGFPKLKYRNNHPEGVVVHETANPNSTIYNEITYMKNNYQNAFVHTFVDASHIINIANTNYLSWGSGPMGNARYVQFEQVEVHSKAAFASELNNAAYYTAYILKQYGLTPKYKSTVLSHHNVSTLLGGTNHTDPDGYWSTNARNYFGTTYTMSDFMTLVNAKYANLGGTTTTNTDSSSTTSTTDSSSTTTSSSSSSAAVTAPSTSTSHVTAAKKTVSYNHGGNNETATLANNYTNWTVYNHVKGTKGAYKIGWGRLSSDHRGTKVYVDSRGVKRGGWGGTWYRIRFAKNSGYKYWVYSKVLNFPKVTYSDASGSATLKTTTRLPLYNHVLNSTYLSKTTAHTTDFGAGTTVKVNKKGYKATDGSTWYRLTLNGKAYWANENSLNF</sequence>
<evidence type="ECO:0000313" key="4">
    <source>
        <dbReference type="Proteomes" id="UP000321794"/>
    </source>
</evidence>
<evidence type="ECO:0000256" key="1">
    <source>
        <dbReference type="SAM" id="MobiDB-lite"/>
    </source>
</evidence>
<evidence type="ECO:0000313" key="3">
    <source>
        <dbReference type="EMBL" id="GEO72646.1"/>
    </source>
</evidence>
<dbReference type="SUPFAM" id="SSF55846">
    <property type="entry name" value="N-acetylmuramoyl-L-alanine amidase-like"/>
    <property type="match status" value="1"/>
</dbReference>
<organism evidence="3 4">
    <name type="scientific">Levilactobacillus zymae</name>
    <dbReference type="NCBI Taxonomy" id="267363"/>
    <lineage>
        <taxon>Bacteria</taxon>
        <taxon>Bacillati</taxon>
        <taxon>Bacillota</taxon>
        <taxon>Bacilli</taxon>
        <taxon>Lactobacillales</taxon>
        <taxon>Lactobacillaceae</taxon>
        <taxon>Levilactobacillus</taxon>
    </lineage>
</organism>
<dbReference type="SMART" id="SM00644">
    <property type="entry name" value="Ami_2"/>
    <property type="match status" value="1"/>
</dbReference>
<dbReference type="InterPro" id="IPR002502">
    <property type="entry name" value="Amidase_domain"/>
</dbReference>
<dbReference type="EMBL" id="BJZK01000024">
    <property type="protein sequence ID" value="GEO72646.1"/>
    <property type="molecule type" value="Genomic_DNA"/>
</dbReference>
<proteinExistence type="predicted"/>
<comment type="caution">
    <text evidence="3">The sequence shown here is derived from an EMBL/GenBank/DDBJ whole genome shotgun (WGS) entry which is preliminary data.</text>
</comment>
<dbReference type="CDD" id="cd06583">
    <property type="entry name" value="PGRP"/>
    <property type="match status" value="1"/>
</dbReference>
<evidence type="ECO:0000259" key="2">
    <source>
        <dbReference type="SMART" id="SM00644"/>
    </source>
</evidence>
<dbReference type="Gene3D" id="3.40.80.10">
    <property type="entry name" value="Peptidoglycan recognition protein-like"/>
    <property type="match status" value="1"/>
</dbReference>
<dbReference type="Pfam" id="PF01510">
    <property type="entry name" value="Amidase_2"/>
    <property type="match status" value="1"/>
</dbReference>
<dbReference type="RefSeq" id="WP_307724762.1">
    <property type="nucleotide sequence ID" value="NZ_BJZK01000024.1"/>
</dbReference>
<dbReference type="Proteomes" id="UP000321794">
    <property type="component" value="Unassembled WGS sequence"/>
</dbReference>
<accession>A0ABQ0WY47</accession>
<name>A0ABQ0WY47_9LACO</name>
<gene>
    <name evidence="3" type="ORF">LZY01_18140</name>
</gene>
<feature type="region of interest" description="Disordered" evidence="1">
    <location>
        <begin position="223"/>
        <end position="260"/>
    </location>
</feature>
<protein>
    <recommendedName>
        <fullName evidence="2">N-acetylmuramoyl-L-alanine amidase domain-containing protein</fullName>
    </recommendedName>
</protein>